<dbReference type="InterPro" id="IPR010982">
    <property type="entry name" value="Lambda_DNA-bd_dom_sf"/>
</dbReference>
<dbReference type="PANTHER" id="PTHR30146:SF109">
    <property type="entry name" value="HTH-TYPE TRANSCRIPTIONAL REGULATOR GALS"/>
    <property type="match status" value="1"/>
</dbReference>
<gene>
    <name evidence="5" type="ORF">SAMN04488242_0866</name>
</gene>
<dbReference type="InterPro" id="IPR000843">
    <property type="entry name" value="HTH_LacI"/>
</dbReference>
<dbReference type="CDD" id="cd06267">
    <property type="entry name" value="PBP1_LacI_sugar_binding-like"/>
    <property type="match status" value="1"/>
</dbReference>
<evidence type="ECO:0000259" key="4">
    <source>
        <dbReference type="PROSITE" id="PS50932"/>
    </source>
</evidence>
<dbReference type="PROSITE" id="PS50932">
    <property type="entry name" value="HTH_LACI_2"/>
    <property type="match status" value="1"/>
</dbReference>
<dbReference type="SUPFAM" id="SSF53822">
    <property type="entry name" value="Periplasmic binding protein-like I"/>
    <property type="match status" value="1"/>
</dbReference>
<evidence type="ECO:0000313" key="5">
    <source>
        <dbReference type="EMBL" id="SDL23047.1"/>
    </source>
</evidence>
<dbReference type="InterPro" id="IPR001761">
    <property type="entry name" value="Peripla_BP/Lac1_sug-bd_dom"/>
</dbReference>
<dbReference type="GO" id="GO:0000976">
    <property type="term" value="F:transcription cis-regulatory region binding"/>
    <property type="evidence" value="ECO:0007669"/>
    <property type="project" value="TreeGrafter"/>
</dbReference>
<sequence>MSQRMPRPTLRAVADATGFSPSTVSRALRNDPRVVPATREQITATAERLGFTQNALASSLRTGVKLSLVGLLIPDVADPFFGAVAAGVQAAASSQRLEVLIGCHNNHPEEQDRLVRQMVSHRVPALIVVPAPGPVPIQLSTEAQFGTTVVSVDRPAPHLGCDSVTTDNEEGARALTLSLLERGHERFAVVSLDTEIWTQSVRLQAVVDTLAEAGITLDPGAVARADESGTIPTEALDEMLRTQRPTAVIGLSVRPLVQVVDASHRLGLDLELASFDGHPLFDLLDARIHCVEQSADALGRAAVDLLIQPRAEGESPRQVVLTVGELVVRGRRAGR</sequence>
<reference evidence="5 6" key="1">
    <citation type="submission" date="2016-10" db="EMBL/GenBank/DDBJ databases">
        <authorList>
            <person name="de Groot N.N."/>
        </authorList>
    </citation>
    <scope>NUCLEOTIDE SEQUENCE [LARGE SCALE GENOMIC DNA]</scope>
    <source>
        <strain evidence="5 6">CGMCC 1.9159</strain>
    </source>
</reference>
<dbReference type="SUPFAM" id="SSF47413">
    <property type="entry name" value="lambda repressor-like DNA-binding domains"/>
    <property type="match status" value="1"/>
</dbReference>
<dbReference type="RefSeq" id="WP_093249164.1">
    <property type="nucleotide sequence ID" value="NZ_FNGP01000001.1"/>
</dbReference>
<organism evidence="5 6">
    <name type="scientific">Tessaracoccus oleiagri</name>
    <dbReference type="NCBI Taxonomy" id="686624"/>
    <lineage>
        <taxon>Bacteria</taxon>
        <taxon>Bacillati</taxon>
        <taxon>Actinomycetota</taxon>
        <taxon>Actinomycetes</taxon>
        <taxon>Propionibacteriales</taxon>
        <taxon>Propionibacteriaceae</taxon>
        <taxon>Tessaracoccus</taxon>
    </lineage>
</organism>
<dbReference type="STRING" id="686624.SAMN04488242_0866"/>
<evidence type="ECO:0000313" key="6">
    <source>
        <dbReference type="Proteomes" id="UP000199475"/>
    </source>
</evidence>
<dbReference type="Proteomes" id="UP000199475">
    <property type="component" value="Unassembled WGS sequence"/>
</dbReference>
<dbReference type="GO" id="GO:0003700">
    <property type="term" value="F:DNA-binding transcription factor activity"/>
    <property type="evidence" value="ECO:0007669"/>
    <property type="project" value="TreeGrafter"/>
</dbReference>
<dbReference type="CDD" id="cd01392">
    <property type="entry name" value="HTH_LacI"/>
    <property type="match status" value="1"/>
</dbReference>
<evidence type="ECO:0000256" key="3">
    <source>
        <dbReference type="ARBA" id="ARBA00023163"/>
    </source>
</evidence>
<dbReference type="Gene3D" id="3.40.50.2300">
    <property type="match status" value="2"/>
</dbReference>
<dbReference type="PANTHER" id="PTHR30146">
    <property type="entry name" value="LACI-RELATED TRANSCRIPTIONAL REPRESSOR"/>
    <property type="match status" value="1"/>
</dbReference>
<dbReference type="SMART" id="SM00354">
    <property type="entry name" value="HTH_LACI"/>
    <property type="match status" value="1"/>
</dbReference>
<protein>
    <submittedName>
        <fullName evidence="5">Transcriptional regulator, LacI family</fullName>
    </submittedName>
</protein>
<dbReference type="Gene3D" id="1.10.260.40">
    <property type="entry name" value="lambda repressor-like DNA-binding domains"/>
    <property type="match status" value="1"/>
</dbReference>
<keyword evidence="3" id="KW-0804">Transcription</keyword>
<keyword evidence="2" id="KW-0238">DNA-binding</keyword>
<evidence type="ECO:0000256" key="1">
    <source>
        <dbReference type="ARBA" id="ARBA00023015"/>
    </source>
</evidence>
<dbReference type="EMBL" id="FNGP01000001">
    <property type="protein sequence ID" value="SDL23047.1"/>
    <property type="molecule type" value="Genomic_DNA"/>
</dbReference>
<dbReference type="AlphaFoldDB" id="A0A1G9ICW0"/>
<name>A0A1G9ICW0_9ACTN</name>
<proteinExistence type="predicted"/>
<dbReference type="Pfam" id="PF00356">
    <property type="entry name" value="LacI"/>
    <property type="match status" value="1"/>
</dbReference>
<evidence type="ECO:0000256" key="2">
    <source>
        <dbReference type="ARBA" id="ARBA00023125"/>
    </source>
</evidence>
<accession>A0A1G9ICW0</accession>
<keyword evidence="1" id="KW-0805">Transcription regulation</keyword>
<feature type="domain" description="HTH lacI-type" evidence="4">
    <location>
        <begin position="8"/>
        <end position="62"/>
    </location>
</feature>
<dbReference type="OrthoDB" id="3595338at2"/>
<keyword evidence="6" id="KW-1185">Reference proteome</keyword>
<dbReference type="InterPro" id="IPR028082">
    <property type="entry name" value="Peripla_BP_I"/>
</dbReference>
<dbReference type="Pfam" id="PF00532">
    <property type="entry name" value="Peripla_BP_1"/>
    <property type="match status" value="1"/>
</dbReference>